<dbReference type="InterPro" id="IPR002123">
    <property type="entry name" value="Plipid/glycerol_acylTrfase"/>
</dbReference>
<dbReference type="GO" id="GO:0016746">
    <property type="term" value="F:acyltransferase activity"/>
    <property type="evidence" value="ECO:0007669"/>
    <property type="project" value="UniProtKB-KW"/>
</dbReference>
<proteinExistence type="predicted"/>
<dbReference type="NCBIfam" id="NF010621">
    <property type="entry name" value="PRK14014.1"/>
    <property type="match status" value="1"/>
</dbReference>
<keyword evidence="1" id="KW-0472">Membrane</keyword>
<evidence type="ECO:0000259" key="2">
    <source>
        <dbReference type="SMART" id="SM00563"/>
    </source>
</evidence>
<dbReference type="PANTHER" id="PTHR10983:SF16">
    <property type="entry name" value="LYSOCARDIOLIPIN ACYLTRANSFERASE 1"/>
    <property type="match status" value="1"/>
</dbReference>
<dbReference type="RefSeq" id="WP_144727805.1">
    <property type="nucleotide sequence ID" value="NZ_CAWOWR010000147.1"/>
</dbReference>
<dbReference type="AlphaFoldDB" id="A0A558HHX4"/>
<dbReference type="EMBL" id="VNFH01000009">
    <property type="protein sequence ID" value="TVU68739.1"/>
    <property type="molecule type" value="Genomic_DNA"/>
</dbReference>
<organism evidence="3 4">
    <name type="scientific">Cobetia crustatorum</name>
    <dbReference type="NCBI Taxonomy" id="553385"/>
    <lineage>
        <taxon>Bacteria</taxon>
        <taxon>Pseudomonadati</taxon>
        <taxon>Pseudomonadota</taxon>
        <taxon>Gammaproteobacteria</taxon>
        <taxon>Oceanospirillales</taxon>
        <taxon>Halomonadaceae</taxon>
        <taxon>Cobetia</taxon>
    </lineage>
</organism>
<reference evidence="3 4" key="1">
    <citation type="submission" date="2019-07" db="EMBL/GenBank/DDBJ databases">
        <title>Diversity of Bacteria from Kongsfjorden, Arctic.</title>
        <authorList>
            <person name="Yu Y."/>
        </authorList>
    </citation>
    <scope>NUCLEOTIDE SEQUENCE [LARGE SCALE GENOMIC DNA]</scope>
    <source>
        <strain evidence="3 4">SM1923</strain>
    </source>
</reference>
<dbReference type="Pfam" id="PF01553">
    <property type="entry name" value="Acyltransferase"/>
    <property type="match status" value="1"/>
</dbReference>
<keyword evidence="4" id="KW-1185">Reference proteome</keyword>
<keyword evidence="3" id="KW-0012">Acyltransferase</keyword>
<comment type="caution">
    <text evidence="3">The sequence shown here is derived from an EMBL/GenBank/DDBJ whole genome shotgun (WGS) entry which is preliminary data.</text>
</comment>
<evidence type="ECO:0000256" key="1">
    <source>
        <dbReference type="SAM" id="Phobius"/>
    </source>
</evidence>
<dbReference type="SUPFAM" id="SSF69593">
    <property type="entry name" value="Glycerol-3-phosphate (1)-acyltransferase"/>
    <property type="match status" value="1"/>
</dbReference>
<dbReference type="PANTHER" id="PTHR10983">
    <property type="entry name" value="1-ACYLGLYCEROL-3-PHOSPHATE ACYLTRANSFERASE-RELATED"/>
    <property type="match status" value="1"/>
</dbReference>
<dbReference type="CDD" id="cd07990">
    <property type="entry name" value="LPLAT_LCLAT1-like"/>
    <property type="match status" value="1"/>
</dbReference>
<keyword evidence="1" id="KW-0812">Transmembrane</keyword>
<evidence type="ECO:0000313" key="4">
    <source>
        <dbReference type="Proteomes" id="UP000319941"/>
    </source>
</evidence>
<name>A0A558HHX4_9GAMM</name>
<dbReference type="SMART" id="SM00563">
    <property type="entry name" value="PlsC"/>
    <property type="match status" value="1"/>
</dbReference>
<sequence length="300" mass="34960">MSSIRGVISLLFLIINTLFWAIPLYLLALLKLITPSRRLQLHLLEGLNYLAMGWIGTNNVWIHAWIRPRWHISVPAALKDGSAHRRWWLVIANHRSWTDIFVLQYALHRRTPMPKFFLKQELIWVPVIGLAWWALEFPFMRRYSRKQLADNPHLAARDREATRRICERARQAPMAIFNFVEGTRFTPTKHDEQQSPFTQLLRPRAGGSAQVINILGDRLSGILDATLDYRHASASFWGFLCGHGGDISVDIVQRPLEPWMLSGNYHADAAYRERFQQWLNQVWKDKDARLSRAGNDIDEY</sequence>
<keyword evidence="1" id="KW-1133">Transmembrane helix</keyword>
<keyword evidence="3" id="KW-0808">Transferase</keyword>
<feature type="transmembrane region" description="Helical" evidence="1">
    <location>
        <begin position="7"/>
        <end position="27"/>
    </location>
</feature>
<dbReference type="OrthoDB" id="319710at2"/>
<evidence type="ECO:0000313" key="3">
    <source>
        <dbReference type="EMBL" id="TVU68739.1"/>
    </source>
</evidence>
<accession>A0A558HHX4</accession>
<dbReference type="Proteomes" id="UP000319941">
    <property type="component" value="Unassembled WGS sequence"/>
</dbReference>
<feature type="domain" description="Phospholipid/glycerol acyltransferase" evidence="2">
    <location>
        <begin position="88"/>
        <end position="219"/>
    </location>
</feature>
<protein>
    <submittedName>
        <fullName evidence="3">Acyltransferase</fullName>
    </submittedName>
</protein>
<gene>
    <name evidence="3" type="ORF">FQP86_13195</name>
</gene>
<dbReference type="STRING" id="553385.GCA_000591415_02875"/>